<comment type="subunit">
    <text evidence="9">Homotetramer.</text>
</comment>
<evidence type="ECO:0000256" key="6">
    <source>
        <dbReference type="ARBA" id="ARBA00023239"/>
    </source>
</evidence>
<dbReference type="InterPro" id="IPR021135">
    <property type="entry name" value="PEP_COase"/>
</dbReference>
<evidence type="ECO:0000256" key="9">
    <source>
        <dbReference type="HAMAP-Rule" id="MF_00595"/>
    </source>
</evidence>
<evidence type="ECO:0000256" key="7">
    <source>
        <dbReference type="ARBA" id="ARBA00023300"/>
    </source>
</evidence>
<dbReference type="GO" id="GO:0005829">
    <property type="term" value="C:cytosol"/>
    <property type="evidence" value="ECO:0007669"/>
    <property type="project" value="TreeGrafter"/>
</dbReference>
<feature type="active site" evidence="9">
    <location>
        <position position="566"/>
    </location>
</feature>
<dbReference type="NCBIfam" id="NF000584">
    <property type="entry name" value="PRK00009.1"/>
    <property type="match status" value="1"/>
</dbReference>
<dbReference type="PROSITE" id="PS00781">
    <property type="entry name" value="PEPCASE_1"/>
    <property type="match status" value="1"/>
</dbReference>
<accession>A0AAE9Y6S7</accession>
<keyword evidence="7 9" id="KW-0120">Carbon dioxide fixation</keyword>
<gene>
    <name evidence="9 11" type="primary">ppc</name>
    <name evidence="11" type="ORF">PO878_02560</name>
</gene>
<protein>
    <recommendedName>
        <fullName evidence="4 9">Phosphoenolpyruvate carboxylase</fullName>
        <shortName evidence="9">PEPC</shortName>
        <shortName evidence="9">PEPCase</shortName>
        <ecNumber evidence="3 9">4.1.1.31</ecNumber>
    </recommendedName>
</protein>
<evidence type="ECO:0000256" key="3">
    <source>
        <dbReference type="ARBA" id="ARBA00012305"/>
    </source>
</evidence>
<organism evidence="11 12">
    <name type="scientific">Iamia majanohamensis</name>
    <dbReference type="NCBI Taxonomy" id="467976"/>
    <lineage>
        <taxon>Bacteria</taxon>
        <taxon>Bacillati</taxon>
        <taxon>Actinomycetota</taxon>
        <taxon>Acidimicrobiia</taxon>
        <taxon>Acidimicrobiales</taxon>
        <taxon>Iamiaceae</taxon>
        <taxon>Iamia</taxon>
    </lineage>
</organism>
<dbReference type="SUPFAM" id="SSF51621">
    <property type="entry name" value="Phosphoenolpyruvate/pyruvate domain"/>
    <property type="match status" value="1"/>
</dbReference>
<comment type="cofactor">
    <cofactor evidence="9">
        <name>Mg(2+)</name>
        <dbReference type="ChEBI" id="CHEBI:18420"/>
    </cofactor>
</comment>
<dbReference type="PANTHER" id="PTHR30523:SF6">
    <property type="entry name" value="PHOSPHOENOLPYRUVATE CARBOXYLASE"/>
    <property type="match status" value="1"/>
</dbReference>
<dbReference type="InterPro" id="IPR018129">
    <property type="entry name" value="PEP_COase_Lys_AS"/>
</dbReference>
<comment type="catalytic activity">
    <reaction evidence="8 9">
        <text>oxaloacetate + phosphate = phosphoenolpyruvate + hydrogencarbonate</text>
        <dbReference type="Rhea" id="RHEA:28370"/>
        <dbReference type="ChEBI" id="CHEBI:16452"/>
        <dbReference type="ChEBI" id="CHEBI:17544"/>
        <dbReference type="ChEBI" id="CHEBI:43474"/>
        <dbReference type="ChEBI" id="CHEBI:58702"/>
        <dbReference type="EC" id="4.1.1.31"/>
    </reaction>
</comment>
<dbReference type="Pfam" id="PF00311">
    <property type="entry name" value="PEPcase"/>
    <property type="match status" value="1"/>
</dbReference>
<dbReference type="EC" id="4.1.1.31" evidence="3 9"/>
<dbReference type="Proteomes" id="UP001216390">
    <property type="component" value="Chromosome"/>
</dbReference>
<sequence length="907" mass="98033">MTPPERTEADGLRDDIRRLGAQLGDTLRRQEGPGFLDLVEEVRAASKALRAGDGPTDGLRRRLADVDLPTAIRLARAFSSYFHLANLAEQVHREGASVPSGPPGLPFVPPPVPAPPAPDELAAAVGRLDVRPVFTAHPTEASRRSVTYKRRQVAELLVARADPRASEADAARIDRQISEVIELLWQTDELRRRRPTPVDEASGVLDVLDEVAEVLGPLLEAFAERLGAGDVEAPPTLRPLRFGTWVGGDRDGNPNVTPEITREVLVRQRRRGLEHARDALDVLVRELSVSDRVVGHDAELDALLARHAEELPDVHRRLGGLDAEEPYRLALSGMRARVVAALEGEDGRAYARSGELVDDLLVLRRSLLAHRGEVIATGPLDRVLRPLVALGFTMATMDIREDAGVHHAVVGALLDRRPDGEGPRYADLDRPARLARLGDLLAEGRPLAPPGVDLEPRLASARELFSVIREAVDRDGPEAIESYIVSMADDADDVLAPAVLAADVGLVDLPGGVARLGFVPLLETVDSLRRAGEVLDRLLSVPAYRHLVALRGDEQEVMLGYSDSNKVGGTATSRWEIHRAMRALRDVAARHGVRLTLFHGRGGTVGRGGGPTAEAIRSEPYGVLQGAIKITEQGEVISDKYATRGIADRNLRLTLGAVLTASLFHTEATLAPDVLEGWDEVMGMVSGEAHGAYRALVDHPSLVPYFLAATPVDELGALNIGSRPARRGGGGAAGADLSDLRAIPWVFGWTQTRQNVPGWFGVGSGLAAARAAGHGDALAAMARGWPFFADVLSNVEMVLVKTDLAIAEQYVDRLVPEAHRGPFEVIRAELDRTRAEVLATLGTDVLLERQPGLRRTLEVRDTYLDPLHVLQVELLARLRDVEEPTPTLQRALLLTINGIANGLRNTG</sequence>
<feature type="active site" evidence="9 10">
    <location>
        <position position="137"/>
    </location>
</feature>
<dbReference type="KEGG" id="ima:PO878_02560"/>
<evidence type="ECO:0000313" key="12">
    <source>
        <dbReference type="Proteomes" id="UP001216390"/>
    </source>
</evidence>
<comment type="function">
    <text evidence="1 9">Forms oxaloacetate, a four-carbon dicarboxylic acid source for the tricarboxylic acid cycle.</text>
</comment>
<dbReference type="PANTHER" id="PTHR30523">
    <property type="entry name" value="PHOSPHOENOLPYRUVATE CARBOXYLASE"/>
    <property type="match status" value="1"/>
</dbReference>
<dbReference type="GO" id="GO:0006099">
    <property type="term" value="P:tricarboxylic acid cycle"/>
    <property type="evidence" value="ECO:0007669"/>
    <property type="project" value="InterPro"/>
</dbReference>
<comment type="similarity">
    <text evidence="2 9">Belongs to the PEPCase type 1 family.</text>
</comment>
<evidence type="ECO:0000256" key="1">
    <source>
        <dbReference type="ARBA" id="ARBA00003670"/>
    </source>
</evidence>
<evidence type="ECO:0000256" key="4">
    <source>
        <dbReference type="ARBA" id="ARBA00022419"/>
    </source>
</evidence>
<reference evidence="11" key="1">
    <citation type="submission" date="2023-01" db="EMBL/GenBank/DDBJ databases">
        <title>The diversity of Class Acidimicrobiia in South China Sea sediment environments and the proposal of Iamia marina sp. nov., a novel species of the genus Iamia.</title>
        <authorList>
            <person name="He Y."/>
            <person name="Tian X."/>
        </authorList>
    </citation>
    <scope>NUCLEOTIDE SEQUENCE</scope>
    <source>
        <strain evidence="11">DSM 19957</strain>
    </source>
</reference>
<dbReference type="PRINTS" id="PR00150">
    <property type="entry name" value="PEPCARBXLASE"/>
</dbReference>
<name>A0AAE9Y6S7_9ACTN</name>
<dbReference type="GO" id="GO:0008964">
    <property type="term" value="F:phosphoenolpyruvate carboxylase activity"/>
    <property type="evidence" value="ECO:0007669"/>
    <property type="project" value="UniProtKB-UniRule"/>
</dbReference>
<dbReference type="InterPro" id="IPR022805">
    <property type="entry name" value="PEP_COase_bac/pln-type"/>
</dbReference>
<dbReference type="InterPro" id="IPR015813">
    <property type="entry name" value="Pyrv/PenolPyrv_kinase-like_dom"/>
</dbReference>
<dbReference type="GO" id="GO:0006107">
    <property type="term" value="P:oxaloacetate metabolic process"/>
    <property type="evidence" value="ECO:0007669"/>
    <property type="project" value="UniProtKB-UniRule"/>
</dbReference>
<dbReference type="Gene3D" id="1.20.1440.90">
    <property type="entry name" value="Phosphoenolpyruvate/pyruvate domain"/>
    <property type="match status" value="1"/>
</dbReference>
<evidence type="ECO:0000313" key="11">
    <source>
        <dbReference type="EMBL" id="WCO67602.1"/>
    </source>
</evidence>
<keyword evidence="12" id="KW-1185">Reference proteome</keyword>
<dbReference type="RefSeq" id="WP_272737123.1">
    <property type="nucleotide sequence ID" value="NZ_CP116942.1"/>
</dbReference>
<dbReference type="HAMAP" id="MF_00595">
    <property type="entry name" value="PEPcase_type1"/>
    <property type="match status" value="1"/>
</dbReference>
<dbReference type="EMBL" id="CP116942">
    <property type="protein sequence ID" value="WCO67602.1"/>
    <property type="molecule type" value="Genomic_DNA"/>
</dbReference>
<evidence type="ECO:0000256" key="5">
    <source>
        <dbReference type="ARBA" id="ARBA00022842"/>
    </source>
</evidence>
<keyword evidence="6 9" id="KW-0456">Lyase</keyword>
<dbReference type="GO" id="GO:0015977">
    <property type="term" value="P:carbon fixation"/>
    <property type="evidence" value="ECO:0007669"/>
    <property type="project" value="UniProtKB-UniRule"/>
</dbReference>
<keyword evidence="5 9" id="KW-0460">Magnesium</keyword>
<dbReference type="AlphaFoldDB" id="A0AAE9Y6S7"/>
<evidence type="ECO:0000256" key="2">
    <source>
        <dbReference type="ARBA" id="ARBA00008346"/>
    </source>
</evidence>
<proteinExistence type="inferred from homology"/>
<dbReference type="GO" id="GO:0000287">
    <property type="term" value="F:magnesium ion binding"/>
    <property type="evidence" value="ECO:0007669"/>
    <property type="project" value="UniProtKB-UniRule"/>
</dbReference>
<evidence type="ECO:0000256" key="10">
    <source>
        <dbReference type="PROSITE-ProRule" id="PRU10111"/>
    </source>
</evidence>
<evidence type="ECO:0000256" key="8">
    <source>
        <dbReference type="ARBA" id="ARBA00048995"/>
    </source>
</evidence>